<evidence type="ECO:0000313" key="2">
    <source>
        <dbReference type="EMBL" id="OEV16428.1"/>
    </source>
</evidence>
<dbReference type="PATRIC" id="fig|518642.7.peg.2818"/>
<dbReference type="Proteomes" id="UP000175971">
    <property type="component" value="Unassembled WGS sequence"/>
</dbReference>
<accession>A0A1E7LJT3</accession>
<evidence type="ECO:0000313" key="1">
    <source>
        <dbReference type="EMBL" id="OEV16426.1"/>
    </source>
</evidence>
<name>A0A1E7LJT3_9ACTN</name>
<sequence length="266" mass="28940">MVTPAGSAGLTGCLEEMDRRGLIPDGCLAVCCVGPAARGWADEGGTYDFHVVSTGPWTGEGARALPVGLDPAEVPSVALSVAGRRWEITYWLEGQVRQVLAKVTRERFEGGGSAVGVLTDAEELFLERMSAPLALSGTEWAKECKRQIDGSAFRAFVTTRSLAAADRAIEDAGRRLAARDVPSAVLAARSALGHTVDALLESEGDFGSRAPRRRTRRLRETRPRALPFAEYWAMETMRSYDPARPEEWVTTVVQRCRDLAFEVEIS</sequence>
<reference evidence="1 4" key="1">
    <citation type="journal article" date="2016" name="Front. Microbiol.">
        <title>Comparative Genomics Analysis of Streptomyces Species Reveals Their Adaptation to the Marine Environment and Their Diversity at the Genomic Level.</title>
        <authorList>
            <person name="Tian X."/>
            <person name="Zhang Z."/>
            <person name="Yang T."/>
            <person name="Chen M."/>
            <person name="Li J."/>
            <person name="Chen F."/>
            <person name="Yang J."/>
            <person name="Li W."/>
            <person name="Zhang B."/>
            <person name="Zhang Z."/>
            <person name="Wu J."/>
            <person name="Zhang C."/>
            <person name="Long L."/>
            <person name="Xiao J."/>
        </authorList>
    </citation>
    <scope>NUCLEOTIDE SEQUENCE [LARGE SCALE GENOMIC DNA]</scope>
    <source>
        <strain evidence="1 4">SCSIO M10372</strain>
    </source>
</reference>
<comment type="caution">
    <text evidence="1">The sequence shown here is derived from an EMBL/GenBank/DDBJ whole genome shotgun (WGS) entry which is preliminary data.</text>
</comment>
<evidence type="ECO:0000313" key="3">
    <source>
        <dbReference type="EMBL" id="OEV16429.1"/>
    </source>
</evidence>
<organism evidence="1 4">
    <name type="scientific">Streptomyces nanshensis</name>
    <dbReference type="NCBI Taxonomy" id="518642"/>
    <lineage>
        <taxon>Bacteria</taxon>
        <taxon>Bacillati</taxon>
        <taxon>Actinomycetota</taxon>
        <taxon>Actinomycetes</taxon>
        <taxon>Kitasatosporales</taxon>
        <taxon>Streptomycetaceae</taxon>
        <taxon>Streptomyces</taxon>
    </lineage>
</organism>
<gene>
    <name evidence="1" type="ORF">AN221_33115</name>
    <name evidence="2" type="ORF">AN221_33125</name>
    <name evidence="3" type="ORF">AN221_33130</name>
</gene>
<dbReference type="EMBL" id="LJGZ01000103">
    <property type="protein sequence ID" value="OEV16429.1"/>
    <property type="molecule type" value="Genomic_DNA"/>
</dbReference>
<dbReference type="AlphaFoldDB" id="A0A1E7LJT3"/>
<protein>
    <recommendedName>
        <fullName evidence="5">Nucleotidyltransferase</fullName>
    </recommendedName>
</protein>
<dbReference type="EMBL" id="LJGZ01000103">
    <property type="protein sequence ID" value="OEV16428.1"/>
    <property type="molecule type" value="Genomic_DNA"/>
</dbReference>
<keyword evidence="4" id="KW-1185">Reference proteome</keyword>
<proteinExistence type="predicted"/>
<dbReference type="EMBL" id="LJGZ01000103">
    <property type="protein sequence ID" value="OEV16426.1"/>
    <property type="molecule type" value="Genomic_DNA"/>
</dbReference>
<evidence type="ECO:0000313" key="4">
    <source>
        <dbReference type="Proteomes" id="UP000175971"/>
    </source>
</evidence>
<evidence type="ECO:0008006" key="5">
    <source>
        <dbReference type="Google" id="ProtNLM"/>
    </source>
</evidence>